<feature type="region of interest" description="Disordered" evidence="1">
    <location>
        <begin position="38"/>
        <end position="93"/>
    </location>
</feature>
<evidence type="ECO:0000259" key="2">
    <source>
        <dbReference type="PROSITE" id="PS50033"/>
    </source>
</evidence>
<dbReference type="SMR" id="B4H678"/>
<accession>B4H678</accession>
<dbReference type="InterPro" id="IPR036241">
    <property type="entry name" value="NSFL1C_SEP_dom_sf"/>
</dbReference>
<dbReference type="EMBL" id="CH479213">
    <property type="protein sequence ID" value="EDW33302.1"/>
    <property type="molecule type" value="Genomic_DNA"/>
</dbReference>
<dbReference type="CDD" id="cd01770">
    <property type="entry name" value="UBX_UBXN2"/>
    <property type="match status" value="1"/>
</dbReference>
<evidence type="ECO:0000313" key="5">
    <source>
        <dbReference type="Proteomes" id="UP000008744"/>
    </source>
</evidence>
<dbReference type="CDD" id="cd14273">
    <property type="entry name" value="UBA_TAP-C_like"/>
    <property type="match status" value="1"/>
</dbReference>
<name>B4H678_DROPE</name>
<dbReference type="GO" id="GO:0043130">
    <property type="term" value="F:ubiquitin binding"/>
    <property type="evidence" value="ECO:0007669"/>
    <property type="project" value="TreeGrafter"/>
</dbReference>
<dbReference type="SUPFAM" id="SSF102848">
    <property type="entry name" value="NSFL1 (p97 ATPase) cofactor p47, SEP domain"/>
    <property type="match status" value="1"/>
</dbReference>
<dbReference type="SUPFAM" id="SSF54236">
    <property type="entry name" value="Ubiquitin-like"/>
    <property type="match status" value="1"/>
</dbReference>
<dbReference type="SMART" id="SM00553">
    <property type="entry name" value="SEP"/>
    <property type="match status" value="1"/>
</dbReference>
<evidence type="ECO:0000256" key="1">
    <source>
        <dbReference type="SAM" id="MobiDB-lite"/>
    </source>
</evidence>
<dbReference type="Gene3D" id="3.30.420.210">
    <property type="entry name" value="SEP domain"/>
    <property type="match status" value="1"/>
</dbReference>
<protein>
    <submittedName>
        <fullName evidence="4">GL20445</fullName>
    </submittedName>
</protein>
<feature type="region of interest" description="Disordered" evidence="1">
    <location>
        <begin position="119"/>
        <end position="144"/>
    </location>
</feature>
<dbReference type="GO" id="GO:0005829">
    <property type="term" value="C:cytosol"/>
    <property type="evidence" value="ECO:0007669"/>
    <property type="project" value="TreeGrafter"/>
</dbReference>
<evidence type="ECO:0000313" key="4">
    <source>
        <dbReference type="EMBL" id="EDW33302.1"/>
    </source>
</evidence>
<keyword evidence="5" id="KW-1185">Reference proteome</keyword>
<dbReference type="GO" id="GO:0043161">
    <property type="term" value="P:proteasome-mediated ubiquitin-dependent protein catabolic process"/>
    <property type="evidence" value="ECO:0007669"/>
    <property type="project" value="TreeGrafter"/>
</dbReference>
<gene>
    <name evidence="4" type="primary">Dper\GL20445</name>
    <name evidence="4" type="ORF">Dper_GL20445</name>
</gene>
<sequence length="344" mass="38395">MSDEQKLQSFMRKHDVQEDVARRYLVANDWALDQASGAYESDTAAASSSPTDSSSNREPQSRISLHTDRQDDDPEKHFAESSNNTIAPGEKRVSIEGSTPALTYVDSLHSVRVWGQGRRLGSAHPINPPAPGSANQDSDTDPNDSEHTIVVLHLWSEGFSLDDGSLRLYDVPENAQFLQSVLQREEKMLGLGQRLEVSVQDHSNEPFRRLGQFLGPGRTLGDPLTRLANSSPSQSLARQEQHAEGKLSLNEKSAMTTVQLRLSDGSRISARFNRTHNVGDVYRYVRLARPQYSSRRFVLITSFPRVQLDETDARSLAEANLCNVVVIQHLEEEQPEQSSAEFLM</sequence>
<dbReference type="STRING" id="7234.B4H678"/>
<dbReference type="PROSITE" id="PS50033">
    <property type="entry name" value="UBX"/>
    <property type="match status" value="1"/>
</dbReference>
<feature type="compositionally biased region" description="Low complexity" evidence="1">
    <location>
        <begin position="41"/>
        <end position="54"/>
    </location>
</feature>
<dbReference type="GO" id="GO:0005634">
    <property type="term" value="C:nucleus"/>
    <property type="evidence" value="ECO:0007669"/>
    <property type="project" value="TreeGrafter"/>
</dbReference>
<dbReference type="SMART" id="SM00166">
    <property type="entry name" value="UBX"/>
    <property type="match status" value="1"/>
</dbReference>
<dbReference type="eggNOG" id="KOG2086">
    <property type="taxonomic scope" value="Eukaryota"/>
</dbReference>
<dbReference type="InterPro" id="IPR029071">
    <property type="entry name" value="Ubiquitin-like_domsf"/>
</dbReference>
<proteinExistence type="predicted"/>
<feature type="domain" description="SEP" evidence="3">
    <location>
        <begin position="147"/>
        <end position="208"/>
    </location>
</feature>
<dbReference type="GO" id="GO:0000045">
    <property type="term" value="P:autophagosome assembly"/>
    <property type="evidence" value="ECO:0007669"/>
    <property type="project" value="TreeGrafter"/>
</dbReference>
<organism evidence="5">
    <name type="scientific">Drosophila persimilis</name>
    <name type="common">Fruit fly</name>
    <dbReference type="NCBI Taxonomy" id="7234"/>
    <lineage>
        <taxon>Eukaryota</taxon>
        <taxon>Metazoa</taxon>
        <taxon>Ecdysozoa</taxon>
        <taxon>Arthropoda</taxon>
        <taxon>Hexapoda</taxon>
        <taxon>Insecta</taxon>
        <taxon>Pterygota</taxon>
        <taxon>Neoptera</taxon>
        <taxon>Endopterygota</taxon>
        <taxon>Diptera</taxon>
        <taxon>Brachycera</taxon>
        <taxon>Muscomorpha</taxon>
        <taxon>Ephydroidea</taxon>
        <taxon>Drosophilidae</taxon>
        <taxon>Drosophila</taxon>
        <taxon>Sophophora</taxon>
    </lineage>
</organism>
<dbReference type="OMA" id="KQFMGFG"/>
<dbReference type="HOGENOM" id="CLU_029402_0_0_1"/>
<dbReference type="Gene3D" id="3.10.20.90">
    <property type="entry name" value="Phosphatidylinositol 3-kinase Catalytic Subunit, Chain A, domain 1"/>
    <property type="match status" value="1"/>
</dbReference>
<dbReference type="AlphaFoldDB" id="B4H678"/>
<dbReference type="InterPro" id="IPR001012">
    <property type="entry name" value="UBX_dom"/>
</dbReference>
<dbReference type="GO" id="GO:0031468">
    <property type="term" value="P:nuclear membrane reassembly"/>
    <property type="evidence" value="ECO:0007669"/>
    <property type="project" value="TreeGrafter"/>
</dbReference>
<dbReference type="Pfam" id="PF08059">
    <property type="entry name" value="SEP"/>
    <property type="match status" value="1"/>
</dbReference>
<dbReference type="PANTHER" id="PTHR23333">
    <property type="entry name" value="UBX DOMAIN CONTAINING PROTEIN"/>
    <property type="match status" value="1"/>
</dbReference>
<dbReference type="OrthoDB" id="25887at2759"/>
<dbReference type="GO" id="GO:0007030">
    <property type="term" value="P:Golgi organization"/>
    <property type="evidence" value="ECO:0007669"/>
    <property type="project" value="TreeGrafter"/>
</dbReference>
<dbReference type="KEGG" id="dpe:6601285"/>
<reference evidence="4 5" key="1">
    <citation type="journal article" date="2007" name="Nature">
        <title>Evolution of genes and genomes on the Drosophila phylogeny.</title>
        <authorList>
            <consortium name="Drosophila 12 Genomes Consortium"/>
            <person name="Clark A.G."/>
            <person name="Eisen M.B."/>
            <person name="Smith D.R."/>
            <person name="Bergman C.M."/>
            <person name="Oliver B."/>
            <person name="Markow T.A."/>
            <person name="Kaufman T.C."/>
            <person name="Kellis M."/>
            <person name="Gelbart W."/>
            <person name="Iyer V.N."/>
            <person name="Pollard D.A."/>
            <person name="Sackton T.B."/>
            <person name="Larracuente A.M."/>
            <person name="Singh N.D."/>
            <person name="Abad J.P."/>
            <person name="Abt D.N."/>
            <person name="Adryan B."/>
            <person name="Aguade M."/>
            <person name="Akashi H."/>
            <person name="Anderson W.W."/>
            <person name="Aquadro C.F."/>
            <person name="Ardell D.H."/>
            <person name="Arguello R."/>
            <person name="Artieri C.G."/>
            <person name="Barbash D.A."/>
            <person name="Barker D."/>
            <person name="Barsanti P."/>
            <person name="Batterham P."/>
            <person name="Batzoglou S."/>
            <person name="Begun D."/>
            <person name="Bhutkar A."/>
            <person name="Blanco E."/>
            <person name="Bosak S.A."/>
            <person name="Bradley R.K."/>
            <person name="Brand A.D."/>
            <person name="Brent M.R."/>
            <person name="Brooks A.N."/>
            <person name="Brown R.H."/>
            <person name="Butlin R.K."/>
            <person name="Caggese C."/>
            <person name="Calvi B.R."/>
            <person name="Bernardo de Carvalho A."/>
            <person name="Caspi A."/>
            <person name="Castrezana S."/>
            <person name="Celniker S.E."/>
            <person name="Chang J.L."/>
            <person name="Chapple C."/>
            <person name="Chatterji S."/>
            <person name="Chinwalla A."/>
            <person name="Civetta A."/>
            <person name="Clifton S.W."/>
            <person name="Comeron J.M."/>
            <person name="Costello J.C."/>
            <person name="Coyne J.A."/>
            <person name="Daub J."/>
            <person name="David R.G."/>
            <person name="Delcher A.L."/>
            <person name="Delehaunty K."/>
            <person name="Do C.B."/>
            <person name="Ebling H."/>
            <person name="Edwards K."/>
            <person name="Eickbush T."/>
            <person name="Evans J.D."/>
            <person name="Filipski A."/>
            <person name="Findeiss S."/>
            <person name="Freyhult E."/>
            <person name="Fulton L."/>
            <person name="Fulton R."/>
            <person name="Garcia A.C."/>
            <person name="Gardiner A."/>
            <person name="Garfield D.A."/>
            <person name="Garvin B.E."/>
            <person name="Gibson G."/>
            <person name="Gilbert D."/>
            <person name="Gnerre S."/>
            <person name="Godfrey J."/>
            <person name="Good R."/>
            <person name="Gotea V."/>
            <person name="Gravely B."/>
            <person name="Greenberg A.J."/>
            <person name="Griffiths-Jones S."/>
            <person name="Gross S."/>
            <person name="Guigo R."/>
            <person name="Gustafson E.A."/>
            <person name="Haerty W."/>
            <person name="Hahn M.W."/>
            <person name="Halligan D.L."/>
            <person name="Halpern A.L."/>
            <person name="Halter G.M."/>
            <person name="Han M.V."/>
            <person name="Heger A."/>
            <person name="Hillier L."/>
            <person name="Hinrichs A.S."/>
            <person name="Holmes I."/>
            <person name="Hoskins R.A."/>
            <person name="Hubisz M.J."/>
            <person name="Hultmark D."/>
            <person name="Huntley M.A."/>
            <person name="Jaffe D.B."/>
            <person name="Jagadeeshan S."/>
            <person name="Jeck W.R."/>
            <person name="Johnson J."/>
            <person name="Jones C.D."/>
            <person name="Jordan W.C."/>
            <person name="Karpen G.H."/>
            <person name="Kataoka E."/>
            <person name="Keightley P.D."/>
            <person name="Kheradpour P."/>
            <person name="Kirkness E.F."/>
            <person name="Koerich L.B."/>
            <person name="Kristiansen K."/>
            <person name="Kudrna D."/>
            <person name="Kulathinal R.J."/>
            <person name="Kumar S."/>
            <person name="Kwok R."/>
            <person name="Lander E."/>
            <person name="Langley C.H."/>
            <person name="Lapoint R."/>
            <person name="Lazzaro B.P."/>
            <person name="Lee S.J."/>
            <person name="Levesque L."/>
            <person name="Li R."/>
            <person name="Lin C.F."/>
            <person name="Lin M.F."/>
            <person name="Lindblad-Toh K."/>
            <person name="Llopart A."/>
            <person name="Long M."/>
            <person name="Low L."/>
            <person name="Lozovsky E."/>
            <person name="Lu J."/>
            <person name="Luo M."/>
            <person name="Machado C.A."/>
            <person name="Makalowski W."/>
            <person name="Marzo M."/>
            <person name="Matsuda M."/>
            <person name="Matzkin L."/>
            <person name="McAllister B."/>
            <person name="McBride C.S."/>
            <person name="McKernan B."/>
            <person name="McKernan K."/>
            <person name="Mendez-Lago M."/>
            <person name="Minx P."/>
            <person name="Mollenhauer M.U."/>
            <person name="Montooth K."/>
            <person name="Mount S.M."/>
            <person name="Mu X."/>
            <person name="Myers E."/>
            <person name="Negre B."/>
            <person name="Newfeld S."/>
            <person name="Nielsen R."/>
            <person name="Noor M.A."/>
            <person name="O'Grady P."/>
            <person name="Pachter L."/>
            <person name="Papaceit M."/>
            <person name="Parisi M.J."/>
            <person name="Parisi M."/>
            <person name="Parts L."/>
            <person name="Pedersen J.S."/>
            <person name="Pesole G."/>
            <person name="Phillippy A.M."/>
            <person name="Ponting C.P."/>
            <person name="Pop M."/>
            <person name="Porcelli D."/>
            <person name="Powell J.R."/>
            <person name="Prohaska S."/>
            <person name="Pruitt K."/>
            <person name="Puig M."/>
            <person name="Quesneville H."/>
            <person name="Ram K.R."/>
            <person name="Rand D."/>
            <person name="Rasmussen M.D."/>
            <person name="Reed L.K."/>
            <person name="Reenan R."/>
            <person name="Reily A."/>
            <person name="Remington K.A."/>
            <person name="Rieger T.T."/>
            <person name="Ritchie M.G."/>
            <person name="Robin C."/>
            <person name="Rogers Y.H."/>
            <person name="Rohde C."/>
            <person name="Rozas J."/>
            <person name="Rubenfield M.J."/>
            <person name="Ruiz A."/>
            <person name="Russo S."/>
            <person name="Salzberg S.L."/>
            <person name="Sanchez-Gracia A."/>
            <person name="Saranga D.J."/>
            <person name="Sato H."/>
            <person name="Schaeffer S.W."/>
            <person name="Schatz M.C."/>
            <person name="Schlenke T."/>
            <person name="Schwartz R."/>
            <person name="Segarra C."/>
            <person name="Singh R.S."/>
            <person name="Sirot L."/>
            <person name="Sirota M."/>
            <person name="Sisneros N.B."/>
            <person name="Smith C.D."/>
            <person name="Smith T.F."/>
            <person name="Spieth J."/>
            <person name="Stage D.E."/>
            <person name="Stark A."/>
            <person name="Stephan W."/>
            <person name="Strausberg R.L."/>
            <person name="Strempel S."/>
            <person name="Sturgill D."/>
            <person name="Sutton G."/>
            <person name="Sutton G.G."/>
            <person name="Tao W."/>
            <person name="Teichmann S."/>
            <person name="Tobari Y.N."/>
            <person name="Tomimura Y."/>
            <person name="Tsolas J.M."/>
            <person name="Valente V.L."/>
            <person name="Venter E."/>
            <person name="Venter J.C."/>
            <person name="Vicario S."/>
            <person name="Vieira F.G."/>
            <person name="Vilella A.J."/>
            <person name="Villasante A."/>
            <person name="Walenz B."/>
            <person name="Wang J."/>
            <person name="Wasserman M."/>
            <person name="Watts T."/>
            <person name="Wilson D."/>
            <person name="Wilson R.K."/>
            <person name="Wing R.A."/>
            <person name="Wolfner M.F."/>
            <person name="Wong A."/>
            <person name="Wong G.K."/>
            <person name="Wu C.I."/>
            <person name="Wu G."/>
            <person name="Yamamoto D."/>
            <person name="Yang H.P."/>
            <person name="Yang S.P."/>
            <person name="Yorke J.A."/>
            <person name="Yoshida K."/>
            <person name="Zdobnov E."/>
            <person name="Zhang P."/>
            <person name="Zhang Y."/>
            <person name="Zimin A.V."/>
            <person name="Baldwin J."/>
            <person name="Abdouelleil A."/>
            <person name="Abdulkadir J."/>
            <person name="Abebe A."/>
            <person name="Abera B."/>
            <person name="Abreu J."/>
            <person name="Acer S.C."/>
            <person name="Aftuck L."/>
            <person name="Alexander A."/>
            <person name="An P."/>
            <person name="Anderson E."/>
            <person name="Anderson S."/>
            <person name="Arachi H."/>
            <person name="Azer M."/>
            <person name="Bachantsang P."/>
            <person name="Barry A."/>
            <person name="Bayul T."/>
            <person name="Berlin A."/>
            <person name="Bessette D."/>
            <person name="Bloom T."/>
            <person name="Blye J."/>
            <person name="Boguslavskiy L."/>
            <person name="Bonnet C."/>
            <person name="Boukhgalter B."/>
            <person name="Bourzgui I."/>
            <person name="Brown A."/>
            <person name="Cahill P."/>
            <person name="Channer S."/>
            <person name="Cheshatsang Y."/>
            <person name="Chuda L."/>
            <person name="Citroen M."/>
            <person name="Collymore A."/>
            <person name="Cooke P."/>
            <person name="Costello M."/>
            <person name="D'Aco K."/>
            <person name="Daza R."/>
            <person name="De Haan G."/>
            <person name="DeGray S."/>
            <person name="DeMaso C."/>
            <person name="Dhargay N."/>
            <person name="Dooley K."/>
            <person name="Dooley E."/>
            <person name="Doricent M."/>
            <person name="Dorje P."/>
            <person name="Dorjee K."/>
            <person name="Dupes A."/>
            <person name="Elong R."/>
            <person name="Falk J."/>
            <person name="Farina A."/>
            <person name="Faro S."/>
            <person name="Ferguson D."/>
            <person name="Fisher S."/>
            <person name="Foley C.D."/>
            <person name="Franke A."/>
            <person name="Friedrich D."/>
            <person name="Gadbois L."/>
            <person name="Gearin G."/>
            <person name="Gearin C.R."/>
            <person name="Giannoukos G."/>
            <person name="Goode T."/>
            <person name="Graham J."/>
            <person name="Grandbois E."/>
            <person name="Grewal S."/>
            <person name="Gyaltsen K."/>
            <person name="Hafez N."/>
            <person name="Hagos B."/>
            <person name="Hall J."/>
            <person name="Henson C."/>
            <person name="Hollinger A."/>
            <person name="Honan T."/>
            <person name="Huard M.D."/>
            <person name="Hughes L."/>
            <person name="Hurhula B."/>
            <person name="Husby M.E."/>
            <person name="Kamat A."/>
            <person name="Kanga B."/>
            <person name="Kashin S."/>
            <person name="Khazanovich D."/>
            <person name="Kisner P."/>
            <person name="Lance K."/>
            <person name="Lara M."/>
            <person name="Lee W."/>
            <person name="Lennon N."/>
            <person name="Letendre F."/>
            <person name="LeVine R."/>
            <person name="Lipovsky A."/>
            <person name="Liu X."/>
            <person name="Liu J."/>
            <person name="Liu S."/>
            <person name="Lokyitsang T."/>
            <person name="Lokyitsang Y."/>
            <person name="Lubonja R."/>
            <person name="Lui A."/>
            <person name="MacDonald P."/>
            <person name="Magnisalis V."/>
            <person name="Maru K."/>
            <person name="Matthews C."/>
            <person name="McCusker W."/>
            <person name="McDonough S."/>
            <person name="Mehta T."/>
            <person name="Meldrim J."/>
            <person name="Meneus L."/>
            <person name="Mihai O."/>
            <person name="Mihalev A."/>
            <person name="Mihova T."/>
            <person name="Mittelman R."/>
            <person name="Mlenga V."/>
            <person name="Montmayeur A."/>
            <person name="Mulrain L."/>
            <person name="Navidi A."/>
            <person name="Naylor J."/>
            <person name="Negash T."/>
            <person name="Nguyen T."/>
            <person name="Nguyen N."/>
            <person name="Nicol R."/>
            <person name="Norbu C."/>
            <person name="Norbu N."/>
            <person name="Novod N."/>
            <person name="O'Neill B."/>
            <person name="Osman S."/>
            <person name="Markiewicz E."/>
            <person name="Oyono O.L."/>
            <person name="Patti C."/>
            <person name="Phunkhang P."/>
            <person name="Pierre F."/>
            <person name="Priest M."/>
            <person name="Raghuraman S."/>
            <person name="Rege F."/>
            <person name="Reyes R."/>
            <person name="Rise C."/>
            <person name="Rogov P."/>
            <person name="Ross K."/>
            <person name="Ryan E."/>
            <person name="Settipalli S."/>
            <person name="Shea T."/>
            <person name="Sherpa N."/>
            <person name="Shi L."/>
            <person name="Shih D."/>
            <person name="Sparrow T."/>
            <person name="Spaulding J."/>
            <person name="Stalker J."/>
            <person name="Stange-Thomann N."/>
            <person name="Stavropoulos S."/>
            <person name="Stone C."/>
            <person name="Strader C."/>
            <person name="Tesfaye S."/>
            <person name="Thomson T."/>
            <person name="Thoulutsang Y."/>
            <person name="Thoulutsang D."/>
            <person name="Topham K."/>
            <person name="Topping I."/>
            <person name="Tsamla T."/>
            <person name="Vassiliev H."/>
            <person name="Vo A."/>
            <person name="Wangchuk T."/>
            <person name="Wangdi T."/>
            <person name="Weiand M."/>
            <person name="Wilkinson J."/>
            <person name="Wilson A."/>
            <person name="Yadav S."/>
            <person name="Young G."/>
            <person name="Yu Q."/>
            <person name="Zembek L."/>
            <person name="Zhong D."/>
            <person name="Zimmer A."/>
            <person name="Zwirko Z."/>
            <person name="Jaffe D.B."/>
            <person name="Alvarez P."/>
            <person name="Brockman W."/>
            <person name="Butler J."/>
            <person name="Chin C."/>
            <person name="Gnerre S."/>
            <person name="Grabherr M."/>
            <person name="Kleber M."/>
            <person name="Mauceli E."/>
            <person name="MacCallum I."/>
        </authorList>
    </citation>
    <scope>NUCLEOTIDE SEQUENCE [LARGE SCALE GENOMIC DNA]</scope>
    <source>
        <strain evidence="5">MSH-3 / Tucson 14011-0111.49</strain>
    </source>
</reference>
<dbReference type="PROSITE" id="PS51399">
    <property type="entry name" value="SEP"/>
    <property type="match status" value="1"/>
</dbReference>
<feature type="domain" description="UBX" evidence="2">
    <location>
        <begin position="251"/>
        <end position="329"/>
    </location>
</feature>
<dbReference type="GO" id="GO:0061025">
    <property type="term" value="P:membrane fusion"/>
    <property type="evidence" value="ECO:0007669"/>
    <property type="project" value="TreeGrafter"/>
</dbReference>
<dbReference type="Pfam" id="PF00789">
    <property type="entry name" value="UBX"/>
    <property type="match status" value="1"/>
</dbReference>
<dbReference type="PANTHER" id="PTHR23333:SF20">
    <property type="entry name" value="NSFL1 COFACTOR P47"/>
    <property type="match status" value="1"/>
</dbReference>
<feature type="compositionally biased region" description="Basic and acidic residues" evidence="1">
    <location>
        <begin position="65"/>
        <end position="79"/>
    </location>
</feature>
<dbReference type="InterPro" id="IPR012989">
    <property type="entry name" value="SEP_domain"/>
</dbReference>
<dbReference type="PhylomeDB" id="B4H678"/>
<evidence type="ECO:0000259" key="3">
    <source>
        <dbReference type="PROSITE" id="PS51399"/>
    </source>
</evidence>
<dbReference type="Proteomes" id="UP000008744">
    <property type="component" value="Unassembled WGS sequence"/>
</dbReference>